<dbReference type="Proteomes" id="UP000662783">
    <property type="component" value="Chromosome"/>
</dbReference>
<evidence type="ECO:0000256" key="4">
    <source>
        <dbReference type="ARBA" id="ARBA00023125"/>
    </source>
</evidence>
<dbReference type="RefSeq" id="WP_205721445.1">
    <property type="nucleotide sequence ID" value="NZ_CP070608.1"/>
</dbReference>
<dbReference type="EMBL" id="CP070608">
    <property type="protein sequence ID" value="QSE96931.1"/>
    <property type="molecule type" value="Genomic_DNA"/>
</dbReference>
<keyword evidence="5" id="KW-0804">Transcription</keyword>
<reference evidence="7" key="1">
    <citation type="submission" date="2021-02" db="EMBL/GenBank/DDBJ databases">
        <title>Fulvivirga sp. S481 isolated from sea water.</title>
        <authorList>
            <person name="Bae S.S."/>
            <person name="Baek K."/>
        </authorList>
    </citation>
    <scope>NUCLEOTIDE SEQUENCE</scope>
    <source>
        <strain evidence="7">S481</strain>
    </source>
</reference>
<dbReference type="InterPro" id="IPR013324">
    <property type="entry name" value="RNA_pol_sigma_r3/r4-like"/>
</dbReference>
<dbReference type="InterPro" id="IPR013325">
    <property type="entry name" value="RNA_pol_sigma_r2"/>
</dbReference>
<dbReference type="SUPFAM" id="SSF88946">
    <property type="entry name" value="Sigma2 domain of RNA polymerase sigma factors"/>
    <property type="match status" value="1"/>
</dbReference>
<comment type="similarity">
    <text evidence="1">Belongs to the sigma-70 factor family. ECF subfamily.</text>
</comment>
<dbReference type="AlphaFoldDB" id="A0A974WEY2"/>
<dbReference type="PANTHER" id="PTHR43133:SF8">
    <property type="entry name" value="RNA POLYMERASE SIGMA FACTOR HI_1459-RELATED"/>
    <property type="match status" value="1"/>
</dbReference>
<dbReference type="GO" id="GO:0003677">
    <property type="term" value="F:DNA binding"/>
    <property type="evidence" value="ECO:0007669"/>
    <property type="project" value="UniProtKB-KW"/>
</dbReference>
<dbReference type="Gene3D" id="1.10.1740.10">
    <property type="match status" value="1"/>
</dbReference>
<dbReference type="NCBIfam" id="TIGR02937">
    <property type="entry name" value="sigma70-ECF"/>
    <property type="match status" value="1"/>
</dbReference>
<dbReference type="GO" id="GO:0006352">
    <property type="term" value="P:DNA-templated transcription initiation"/>
    <property type="evidence" value="ECO:0007669"/>
    <property type="project" value="InterPro"/>
</dbReference>
<feature type="domain" description="RNA polymerase sigma-70 region 4" evidence="6">
    <location>
        <begin position="175"/>
        <end position="224"/>
    </location>
</feature>
<keyword evidence="3" id="KW-0731">Sigma factor</keyword>
<evidence type="ECO:0000259" key="6">
    <source>
        <dbReference type="Pfam" id="PF04545"/>
    </source>
</evidence>
<dbReference type="Pfam" id="PF04545">
    <property type="entry name" value="Sigma70_r4"/>
    <property type="match status" value="1"/>
</dbReference>
<protein>
    <submittedName>
        <fullName evidence="7">Sigma-70 family RNA polymerase sigma factor</fullName>
    </submittedName>
</protein>
<keyword evidence="2" id="KW-0805">Transcription regulation</keyword>
<dbReference type="InterPro" id="IPR007630">
    <property type="entry name" value="RNA_pol_sigma70_r4"/>
</dbReference>
<dbReference type="InterPro" id="IPR014284">
    <property type="entry name" value="RNA_pol_sigma-70_dom"/>
</dbReference>
<gene>
    <name evidence="7" type="ORF">JR347_15220</name>
</gene>
<keyword evidence="4" id="KW-0238">DNA-binding</keyword>
<dbReference type="KEGG" id="fuv:JR347_15220"/>
<dbReference type="Gene3D" id="1.10.10.10">
    <property type="entry name" value="Winged helix-like DNA-binding domain superfamily/Winged helix DNA-binding domain"/>
    <property type="match status" value="1"/>
</dbReference>
<dbReference type="InterPro" id="IPR036388">
    <property type="entry name" value="WH-like_DNA-bd_sf"/>
</dbReference>
<dbReference type="InterPro" id="IPR039425">
    <property type="entry name" value="RNA_pol_sigma-70-like"/>
</dbReference>
<dbReference type="GO" id="GO:0016987">
    <property type="term" value="F:sigma factor activity"/>
    <property type="evidence" value="ECO:0007669"/>
    <property type="project" value="UniProtKB-KW"/>
</dbReference>
<proteinExistence type="inferred from homology"/>
<dbReference type="PANTHER" id="PTHR43133">
    <property type="entry name" value="RNA POLYMERASE ECF-TYPE SIGMA FACTO"/>
    <property type="match status" value="1"/>
</dbReference>
<evidence type="ECO:0000313" key="7">
    <source>
        <dbReference type="EMBL" id="QSE96931.1"/>
    </source>
</evidence>
<evidence type="ECO:0000256" key="1">
    <source>
        <dbReference type="ARBA" id="ARBA00010641"/>
    </source>
</evidence>
<accession>A0A974WEY2</accession>
<dbReference type="SUPFAM" id="SSF88659">
    <property type="entry name" value="Sigma3 and sigma4 domains of RNA polymerase sigma factors"/>
    <property type="match status" value="1"/>
</dbReference>
<organism evidence="7 8">
    <name type="scientific">Fulvivirga lutea</name>
    <dbReference type="NCBI Taxonomy" id="2810512"/>
    <lineage>
        <taxon>Bacteria</taxon>
        <taxon>Pseudomonadati</taxon>
        <taxon>Bacteroidota</taxon>
        <taxon>Cytophagia</taxon>
        <taxon>Cytophagales</taxon>
        <taxon>Fulvivirgaceae</taxon>
        <taxon>Fulvivirga</taxon>
    </lineage>
</organism>
<evidence type="ECO:0000256" key="2">
    <source>
        <dbReference type="ARBA" id="ARBA00023015"/>
    </source>
</evidence>
<sequence>MIVSSKYTYSKAYILYCYVCHLYSVANTYLAKSVLFAESLINSDYHLTKEEITEELEVIKKCQKNPEHFAKIYIKYYDQIFLFVNKRVDNLDVTAELTSRIFLKCLKNIGKFKFMGVPFSAWLYKITINEVNLFFRNEARFTRSVSIQSGHLDQLVSEIDYSEPLIDPHVLIPVLLEQLNEDEIQFIELRFFENRSFKEIGYLLSTSEVNAKVKTYRILKKLKKLSENIKYEQ</sequence>
<evidence type="ECO:0000313" key="8">
    <source>
        <dbReference type="Proteomes" id="UP000662783"/>
    </source>
</evidence>
<name>A0A974WEY2_9BACT</name>
<keyword evidence="8" id="KW-1185">Reference proteome</keyword>
<evidence type="ECO:0000256" key="5">
    <source>
        <dbReference type="ARBA" id="ARBA00023163"/>
    </source>
</evidence>
<evidence type="ECO:0000256" key="3">
    <source>
        <dbReference type="ARBA" id="ARBA00023082"/>
    </source>
</evidence>